<comment type="cofactor">
    <cofactor evidence="6">
        <name>Zn(2+)</name>
        <dbReference type="ChEBI" id="CHEBI:29105"/>
    </cofactor>
    <text evidence="6">Binds 1 zinc ion per subunit.</text>
</comment>
<keyword evidence="1 6" id="KW-0645">Protease</keyword>
<evidence type="ECO:0000256" key="4">
    <source>
        <dbReference type="ARBA" id="ARBA00022833"/>
    </source>
</evidence>
<evidence type="ECO:0000256" key="1">
    <source>
        <dbReference type="ARBA" id="ARBA00022670"/>
    </source>
</evidence>
<dbReference type="GO" id="GO:0016020">
    <property type="term" value="C:membrane"/>
    <property type="evidence" value="ECO:0007669"/>
    <property type="project" value="TreeGrafter"/>
</dbReference>
<dbReference type="InterPro" id="IPR001915">
    <property type="entry name" value="Peptidase_M48"/>
</dbReference>
<dbReference type="KEGG" id="phm:PSMK_28740"/>
<proteinExistence type="inferred from homology"/>
<dbReference type="Gene3D" id="3.30.2010.10">
    <property type="entry name" value="Metalloproteases ('zincins'), catalytic domain"/>
    <property type="match status" value="1"/>
</dbReference>
<protein>
    <submittedName>
        <fullName evidence="8">Peptidase M48 family protein</fullName>
    </submittedName>
</protein>
<evidence type="ECO:0000259" key="7">
    <source>
        <dbReference type="Pfam" id="PF01435"/>
    </source>
</evidence>
<sequence>MRFRTHRSRGRGASSLLGGRGGSLKMRLLIGGGLALVALFSYWTASDVNPITGESQRISMEEVEEVRLGLASAPQMASEFGGVSSNAQGQRLLEEIGRRLVAAIPEVYPQAGEIPWEFSFTLLEDDQTVNAFALPGGPTFITDALFDRLETEDELAGVMGHEIVHVIQRHGAERMHKQNLLQGLAGAAVAGTGEYTAAEVVSFVGNFKMMSYGRDQETQCDLEGLKLMAAAGYDPYGMVRVMEVLAGASGGASGPEWASSHPSPEGRIETIKREIQRLGLGDRAGVR</sequence>
<evidence type="ECO:0000256" key="6">
    <source>
        <dbReference type="RuleBase" id="RU003983"/>
    </source>
</evidence>
<comment type="similarity">
    <text evidence="6">Belongs to the peptidase M48 family.</text>
</comment>
<dbReference type="Proteomes" id="UP000007881">
    <property type="component" value="Chromosome"/>
</dbReference>
<keyword evidence="5 6" id="KW-0482">Metalloprotease</keyword>
<dbReference type="PANTHER" id="PTHR22726:SF1">
    <property type="entry name" value="METALLOENDOPEPTIDASE OMA1, MITOCHONDRIAL"/>
    <property type="match status" value="1"/>
</dbReference>
<keyword evidence="3 6" id="KW-0378">Hydrolase</keyword>
<feature type="domain" description="Peptidase M48" evidence="7">
    <location>
        <begin position="115"/>
        <end position="274"/>
    </location>
</feature>
<dbReference type="HOGENOM" id="CLU_029002_5_2_0"/>
<evidence type="ECO:0000313" key="8">
    <source>
        <dbReference type="EMBL" id="BAM05033.1"/>
    </source>
</evidence>
<dbReference type="RefSeq" id="WP_014438243.1">
    <property type="nucleotide sequence ID" value="NC_017080.1"/>
</dbReference>
<evidence type="ECO:0000313" key="9">
    <source>
        <dbReference type="Proteomes" id="UP000007881"/>
    </source>
</evidence>
<keyword evidence="9" id="KW-1185">Reference proteome</keyword>
<organism evidence="8 9">
    <name type="scientific">Phycisphaera mikurensis (strain NBRC 102666 / KCTC 22515 / FYK2301M01)</name>
    <dbReference type="NCBI Taxonomy" id="1142394"/>
    <lineage>
        <taxon>Bacteria</taxon>
        <taxon>Pseudomonadati</taxon>
        <taxon>Planctomycetota</taxon>
        <taxon>Phycisphaerae</taxon>
        <taxon>Phycisphaerales</taxon>
        <taxon>Phycisphaeraceae</taxon>
        <taxon>Phycisphaera</taxon>
    </lineage>
</organism>
<dbReference type="GO" id="GO:0004222">
    <property type="term" value="F:metalloendopeptidase activity"/>
    <property type="evidence" value="ECO:0007669"/>
    <property type="project" value="InterPro"/>
</dbReference>
<dbReference type="AlphaFoldDB" id="I0IIE5"/>
<reference evidence="8 9" key="1">
    <citation type="submission" date="2012-02" db="EMBL/GenBank/DDBJ databases">
        <title>Complete genome sequence of Phycisphaera mikurensis NBRC 102666.</title>
        <authorList>
            <person name="Ankai A."/>
            <person name="Hosoyama A."/>
            <person name="Terui Y."/>
            <person name="Sekine M."/>
            <person name="Fukai R."/>
            <person name="Kato Y."/>
            <person name="Nakamura S."/>
            <person name="Yamada-Narita S."/>
            <person name="Kawakoshi A."/>
            <person name="Fukunaga Y."/>
            <person name="Yamazaki S."/>
            <person name="Fujita N."/>
        </authorList>
    </citation>
    <scope>NUCLEOTIDE SEQUENCE [LARGE SCALE GENOMIC DNA]</scope>
    <source>
        <strain evidence="9">NBRC 102666 / KCTC 22515 / FYK2301M01</strain>
    </source>
</reference>
<evidence type="ECO:0000256" key="2">
    <source>
        <dbReference type="ARBA" id="ARBA00022723"/>
    </source>
</evidence>
<dbReference type="eggNOG" id="COG4783">
    <property type="taxonomic scope" value="Bacteria"/>
</dbReference>
<dbReference type="GO" id="GO:0046872">
    <property type="term" value="F:metal ion binding"/>
    <property type="evidence" value="ECO:0007669"/>
    <property type="project" value="UniProtKB-KW"/>
</dbReference>
<dbReference type="CDD" id="cd07331">
    <property type="entry name" value="M48C_Oma1_like"/>
    <property type="match status" value="1"/>
</dbReference>
<evidence type="ECO:0000256" key="5">
    <source>
        <dbReference type="ARBA" id="ARBA00023049"/>
    </source>
</evidence>
<evidence type="ECO:0000256" key="3">
    <source>
        <dbReference type="ARBA" id="ARBA00022801"/>
    </source>
</evidence>
<dbReference type="PANTHER" id="PTHR22726">
    <property type="entry name" value="METALLOENDOPEPTIDASE OMA1"/>
    <property type="match status" value="1"/>
</dbReference>
<keyword evidence="4 6" id="KW-0862">Zinc</keyword>
<dbReference type="Pfam" id="PF01435">
    <property type="entry name" value="Peptidase_M48"/>
    <property type="match status" value="1"/>
</dbReference>
<keyword evidence="2" id="KW-0479">Metal-binding</keyword>
<dbReference type="InterPro" id="IPR051156">
    <property type="entry name" value="Mito/Outer_Membr_Metalloprot"/>
</dbReference>
<dbReference type="EMBL" id="AP012338">
    <property type="protein sequence ID" value="BAM05033.1"/>
    <property type="molecule type" value="Genomic_DNA"/>
</dbReference>
<name>I0IIE5_PHYMF</name>
<dbReference type="STRING" id="1142394.PSMK_28740"/>
<gene>
    <name evidence="8" type="ordered locus">PSMK_28740</name>
</gene>
<accession>I0IIE5</accession>
<dbReference type="GO" id="GO:0051603">
    <property type="term" value="P:proteolysis involved in protein catabolic process"/>
    <property type="evidence" value="ECO:0007669"/>
    <property type="project" value="TreeGrafter"/>
</dbReference>